<dbReference type="InterPro" id="IPR036112">
    <property type="entry name" value="ComA_synth_sf"/>
</dbReference>
<dbReference type="Pfam" id="PF02679">
    <property type="entry name" value="ComA"/>
    <property type="match status" value="1"/>
</dbReference>
<name>A0A1Y0IUI7_9BACL</name>
<dbReference type="KEGG" id="tum:CBW65_20240"/>
<dbReference type="Gene3D" id="3.20.20.70">
    <property type="entry name" value="Aldolase class I"/>
    <property type="match status" value="1"/>
</dbReference>
<dbReference type="OrthoDB" id="7809088at2"/>
<dbReference type="PANTHER" id="PTHR48413">
    <property type="match status" value="1"/>
</dbReference>
<evidence type="ECO:0000313" key="2">
    <source>
        <dbReference type="EMBL" id="ARU63043.1"/>
    </source>
</evidence>
<sequence>MQRSSSERAWDDILRDPLPGRLAKPRTTSGLTMLIDTGLGLQETGDLVELAGPYIDYVKLGFGTSKLYPVHVLRDKIELLQANQIEIYPGGTFLEAAVLQNRWHQFLERCLVLGFRTVEVSDGTIPLSQQKREEIIRHANAEGLKVITEVGKKEDGLHLPVETQLEMIEADLAAGAFKVILEGRESGKSVGMFAQDGSIRQDDFDALTSQVKNLDQLIWEAPLKSQQEELIKKFGPNVNFGNINPRDTIALEALRVGLRSDTLRFTL</sequence>
<evidence type="ECO:0000313" key="3">
    <source>
        <dbReference type="Proteomes" id="UP000195437"/>
    </source>
</evidence>
<dbReference type="RefSeq" id="WP_087458389.1">
    <property type="nucleotide sequence ID" value="NZ_CP021434.1"/>
</dbReference>
<dbReference type="InterPro" id="IPR013785">
    <property type="entry name" value="Aldolase_TIM"/>
</dbReference>
<evidence type="ECO:0000256" key="1">
    <source>
        <dbReference type="ARBA" id="ARBA00010424"/>
    </source>
</evidence>
<gene>
    <name evidence="2" type="ORF">CBW65_20240</name>
</gene>
<protein>
    <submittedName>
        <fullName evidence="2">Phosphosulfolactate synthase</fullName>
    </submittedName>
</protein>
<comment type="similarity">
    <text evidence="1">Belongs to the phosphosulfolactate synthase family.</text>
</comment>
<organism evidence="2 3">
    <name type="scientific">Tumebacillus avium</name>
    <dbReference type="NCBI Taxonomy" id="1903704"/>
    <lineage>
        <taxon>Bacteria</taxon>
        <taxon>Bacillati</taxon>
        <taxon>Bacillota</taxon>
        <taxon>Bacilli</taxon>
        <taxon>Bacillales</taxon>
        <taxon>Alicyclobacillaceae</taxon>
        <taxon>Tumebacillus</taxon>
    </lineage>
</organism>
<accession>A0A1Y0IUI7</accession>
<dbReference type="EMBL" id="CP021434">
    <property type="protein sequence ID" value="ARU63043.1"/>
    <property type="molecule type" value="Genomic_DNA"/>
</dbReference>
<dbReference type="InterPro" id="IPR003830">
    <property type="entry name" value="ComA_synth"/>
</dbReference>
<dbReference type="PANTHER" id="PTHR48413:SF1">
    <property type="entry name" value="PROTEIN HEAT-STRESS-ASSOCIATED 32"/>
    <property type="match status" value="1"/>
</dbReference>
<reference evidence="3" key="1">
    <citation type="submission" date="2017-05" db="EMBL/GenBank/DDBJ databases">
        <authorList>
            <person name="Sung H."/>
        </authorList>
    </citation>
    <scope>NUCLEOTIDE SEQUENCE [LARGE SCALE GENOMIC DNA]</scope>
    <source>
        <strain evidence="3">AR23208</strain>
    </source>
</reference>
<dbReference type="AlphaFoldDB" id="A0A1Y0IUI7"/>
<proteinExistence type="inferred from homology"/>
<dbReference type="SUPFAM" id="SSF102110">
    <property type="entry name" value="(2r)-phospho-3-sulfolactate synthase ComA"/>
    <property type="match status" value="1"/>
</dbReference>
<keyword evidence="3" id="KW-1185">Reference proteome</keyword>
<dbReference type="Proteomes" id="UP000195437">
    <property type="component" value="Chromosome"/>
</dbReference>